<sequence>MLTRPLLLALLAACGVNSSGAPAGPPHEQPEKKPPDDIEKDYIFCCQSVDTQTKSGDGCVTIGENQIDSCSTVLACADGFTKQDGTVTCT</sequence>
<organism evidence="3 4">
    <name type="scientific">Enhygromyxa salina</name>
    <dbReference type="NCBI Taxonomy" id="215803"/>
    <lineage>
        <taxon>Bacteria</taxon>
        <taxon>Pseudomonadati</taxon>
        <taxon>Myxococcota</taxon>
        <taxon>Polyangia</taxon>
        <taxon>Nannocystales</taxon>
        <taxon>Nannocystaceae</taxon>
        <taxon>Enhygromyxa</taxon>
    </lineage>
</organism>
<name>A0A0C2CYD0_9BACT</name>
<evidence type="ECO:0000313" key="4">
    <source>
        <dbReference type="Proteomes" id="UP000031599"/>
    </source>
</evidence>
<feature type="compositionally biased region" description="Basic and acidic residues" evidence="1">
    <location>
        <begin position="28"/>
        <end position="38"/>
    </location>
</feature>
<feature type="region of interest" description="Disordered" evidence="1">
    <location>
        <begin position="19"/>
        <end position="38"/>
    </location>
</feature>
<feature type="signal peptide" evidence="2">
    <location>
        <begin position="1"/>
        <end position="23"/>
    </location>
</feature>
<accession>A0A0C2CYD0</accession>
<dbReference type="RefSeq" id="WP_052550563.1">
    <property type="nucleotide sequence ID" value="NZ_JMCC02000044.1"/>
</dbReference>
<dbReference type="Proteomes" id="UP000031599">
    <property type="component" value="Unassembled WGS sequence"/>
</dbReference>
<evidence type="ECO:0000256" key="1">
    <source>
        <dbReference type="SAM" id="MobiDB-lite"/>
    </source>
</evidence>
<proteinExistence type="predicted"/>
<reference evidence="3 4" key="1">
    <citation type="submission" date="2014-12" db="EMBL/GenBank/DDBJ databases">
        <title>Genome assembly of Enhygromyxa salina DSM 15201.</title>
        <authorList>
            <person name="Sharma G."/>
            <person name="Subramanian S."/>
        </authorList>
    </citation>
    <scope>NUCLEOTIDE SEQUENCE [LARGE SCALE GENOMIC DNA]</scope>
    <source>
        <strain evidence="3 4">DSM 15201</strain>
    </source>
</reference>
<feature type="chain" id="PRO_5002159363" evidence="2">
    <location>
        <begin position="24"/>
        <end position="90"/>
    </location>
</feature>
<evidence type="ECO:0000256" key="2">
    <source>
        <dbReference type="SAM" id="SignalP"/>
    </source>
</evidence>
<dbReference type="AlphaFoldDB" id="A0A0C2CYD0"/>
<keyword evidence="2" id="KW-0732">Signal</keyword>
<protein>
    <submittedName>
        <fullName evidence="3">Uncharacterized protein</fullName>
    </submittedName>
</protein>
<evidence type="ECO:0000313" key="3">
    <source>
        <dbReference type="EMBL" id="KIG15996.1"/>
    </source>
</evidence>
<dbReference type="EMBL" id="JMCC02000044">
    <property type="protein sequence ID" value="KIG15996.1"/>
    <property type="molecule type" value="Genomic_DNA"/>
</dbReference>
<gene>
    <name evidence="3" type="ORF">DB30_05050</name>
</gene>
<comment type="caution">
    <text evidence="3">The sequence shown here is derived from an EMBL/GenBank/DDBJ whole genome shotgun (WGS) entry which is preliminary data.</text>
</comment>